<feature type="binding site" evidence="18">
    <location>
        <position position="358"/>
    </location>
    <ligand>
        <name>acetyl-CoA</name>
        <dbReference type="ChEBI" id="CHEBI:57288"/>
    </ligand>
</feature>
<dbReference type="HAMAP" id="MF_01631">
    <property type="entry name" value="GlmU"/>
    <property type="match status" value="1"/>
</dbReference>
<evidence type="ECO:0000256" key="15">
    <source>
        <dbReference type="ARBA" id="ARBA00048247"/>
    </source>
</evidence>
<feature type="binding site" evidence="18">
    <location>
        <position position="222"/>
    </location>
    <ligand>
        <name>Mg(2+)</name>
        <dbReference type="ChEBI" id="CHEBI:18420"/>
    </ligand>
</feature>
<dbReference type="EC" id="2.3.1.157" evidence="18"/>
<comment type="caution">
    <text evidence="18">Lacks conserved residue(s) required for the propagation of feature annotation.</text>
</comment>
<comment type="pathway">
    <text evidence="18">Nucleotide-sugar biosynthesis; UDP-N-acetyl-alpha-D-glucosamine biosynthesis; N-acetyl-alpha-D-glucosamine 1-phosphate from alpha-D-glucosamine 6-phosphate (route II): step 2/2.</text>
</comment>
<feature type="binding site" evidence="18">
    <location>
        <position position="329"/>
    </location>
    <ligand>
        <name>UDP-N-acetyl-alpha-D-glucosamine</name>
        <dbReference type="ChEBI" id="CHEBI:57705"/>
    </ligand>
</feature>
<feature type="region of interest" description="Linker" evidence="18">
    <location>
        <begin position="225"/>
        <end position="245"/>
    </location>
</feature>
<evidence type="ECO:0000256" key="11">
    <source>
        <dbReference type="ARBA" id="ARBA00022984"/>
    </source>
</evidence>
<feature type="region of interest" description="Pyrophosphorylase" evidence="18">
    <location>
        <begin position="1"/>
        <end position="224"/>
    </location>
</feature>
<feature type="binding site" evidence="18">
    <location>
        <position position="70"/>
    </location>
    <ligand>
        <name>UDP-N-acetyl-alpha-D-glucosamine</name>
        <dbReference type="ChEBI" id="CHEBI:57705"/>
    </ligand>
</feature>
<dbReference type="PANTHER" id="PTHR43584">
    <property type="entry name" value="NUCLEOTIDYL TRANSFERASE"/>
    <property type="match status" value="1"/>
</dbReference>
<dbReference type="InterPro" id="IPR029044">
    <property type="entry name" value="Nucleotide-diphossugar_trans"/>
</dbReference>
<dbReference type="InterPro" id="IPR038009">
    <property type="entry name" value="GlmU_C_LbH"/>
</dbReference>
<dbReference type="Proteomes" id="UP001196068">
    <property type="component" value="Unassembled WGS sequence"/>
</dbReference>
<feature type="binding site" evidence="18">
    <location>
        <position position="401"/>
    </location>
    <ligand>
        <name>acetyl-CoA</name>
        <dbReference type="ChEBI" id="CHEBI:57288"/>
    </ligand>
</feature>
<dbReference type="PANTHER" id="PTHR43584:SF3">
    <property type="entry name" value="BIFUNCTIONAL PROTEIN GLMU"/>
    <property type="match status" value="1"/>
</dbReference>
<evidence type="ECO:0000256" key="14">
    <source>
        <dbReference type="ARBA" id="ARBA00023316"/>
    </source>
</evidence>
<dbReference type="GO" id="GO:0003977">
    <property type="term" value="F:UDP-N-acetylglucosamine diphosphorylase activity"/>
    <property type="evidence" value="ECO:0007669"/>
    <property type="project" value="UniProtKB-UniRule"/>
</dbReference>
<keyword evidence="13 18" id="KW-0012">Acyltransferase</keyword>
<keyword evidence="8 18" id="KW-0677">Repeat</keyword>
<feature type="binding site" evidence="18">
    <location>
        <begin position="8"/>
        <end position="11"/>
    </location>
    <ligand>
        <name>UDP-N-acetyl-alpha-D-glucosamine</name>
        <dbReference type="ChEBI" id="CHEBI:57705"/>
    </ligand>
</feature>
<dbReference type="SUPFAM" id="SSF53448">
    <property type="entry name" value="Nucleotide-diphospho-sugar transferases"/>
    <property type="match status" value="1"/>
</dbReference>
<feature type="binding site" evidence="18">
    <location>
        <begin position="75"/>
        <end position="76"/>
    </location>
    <ligand>
        <name>UDP-N-acetyl-alpha-D-glucosamine</name>
        <dbReference type="ChEBI" id="CHEBI:57705"/>
    </ligand>
</feature>
<keyword evidence="7 18" id="KW-0479">Metal-binding</keyword>
<dbReference type="SUPFAM" id="SSF51161">
    <property type="entry name" value="Trimeric LpxA-like enzymes"/>
    <property type="match status" value="1"/>
</dbReference>
<feature type="binding site" evidence="18">
    <location>
        <position position="383"/>
    </location>
    <ligand>
        <name>acetyl-CoA</name>
        <dbReference type="ChEBI" id="CHEBI:57288"/>
    </ligand>
</feature>
<feature type="binding site" evidence="18">
    <location>
        <position position="311"/>
    </location>
    <ligand>
        <name>UDP-N-acetyl-alpha-D-glucosamine</name>
        <dbReference type="ChEBI" id="CHEBI:57705"/>
    </ligand>
</feature>
<evidence type="ECO:0000256" key="2">
    <source>
        <dbReference type="ARBA" id="ARBA00007707"/>
    </source>
</evidence>
<feature type="region of interest" description="N-acetyltransferase" evidence="18">
    <location>
        <begin position="246"/>
        <end position="433"/>
    </location>
</feature>
<evidence type="ECO:0000259" key="19">
    <source>
        <dbReference type="Pfam" id="PF12804"/>
    </source>
</evidence>
<evidence type="ECO:0000256" key="3">
    <source>
        <dbReference type="ARBA" id="ARBA00007947"/>
    </source>
</evidence>
<dbReference type="AlphaFoldDB" id="A0AAF1JUH9"/>
<dbReference type="InterPro" id="IPR018357">
    <property type="entry name" value="Hexapep_transf_CS"/>
</dbReference>
<dbReference type="Pfam" id="PF00132">
    <property type="entry name" value="Hexapep"/>
    <property type="match status" value="1"/>
</dbReference>
<evidence type="ECO:0000313" key="21">
    <source>
        <dbReference type="Proteomes" id="UP001196068"/>
    </source>
</evidence>
<dbReference type="GO" id="GO:0009245">
    <property type="term" value="P:lipid A biosynthetic process"/>
    <property type="evidence" value="ECO:0007669"/>
    <property type="project" value="UniProtKB-UniRule"/>
</dbReference>
<dbReference type="Gene3D" id="2.160.10.10">
    <property type="entry name" value="Hexapeptide repeat proteins"/>
    <property type="match status" value="1"/>
</dbReference>
<feature type="binding site" evidence="18">
    <location>
        <position position="100"/>
    </location>
    <ligand>
        <name>Mg(2+)</name>
        <dbReference type="ChEBI" id="CHEBI:18420"/>
    </ligand>
</feature>
<dbReference type="GO" id="GO:0009252">
    <property type="term" value="P:peptidoglycan biosynthetic process"/>
    <property type="evidence" value="ECO:0007669"/>
    <property type="project" value="UniProtKB-UniRule"/>
</dbReference>
<evidence type="ECO:0000256" key="10">
    <source>
        <dbReference type="ARBA" id="ARBA00022960"/>
    </source>
</evidence>
<dbReference type="EMBL" id="JAAEDH010000002">
    <property type="protein sequence ID" value="MBR0653926.1"/>
    <property type="molecule type" value="Genomic_DNA"/>
</dbReference>
<comment type="catalytic activity">
    <reaction evidence="15 18">
        <text>alpha-D-glucosamine 1-phosphate + acetyl-CoA = N-acetyl-alpha-D-glucosamine 1-phosphate + CoA + H(+)</text>
        <dbReference type="Rhea" id="RHEA:13725"/>
        <dbReference type="ChEBI" id="CHEBI:15378"/>
        <dbReference type="ChEBI" id="CHEBI:57287"/>
        <dbReference type="ChEBI" id="CHEBI:57288"/>
        <dbReference type="ChEBI" id="CHEBI:57776"/>
        <dbReference type="ChEBI" id="CHEBI:58516"/>
        <dbReference type="EC" id="2.3.1.157"/>
    </reaction>
</comment>
<keyword evidence="10 18" id="KW-0133">Cell shape</keyword>
<dbReference type="Pfam" id="PF14602">
    <property type="entry name" value="Hexapep_2"/>
    <property type="match status" value="1"/>
</dbReference>
<feature type="active site" description="Proton acceptor" evidence="18">
    <location>
        <position position="341"/>
    </location>
</feature>
<comment type="cofactor">
    <cofactor evidence="18">
        <name>Mg(2+)</name>
        <dbReference type="ChEBI" id="CHEBI:18420"/>
    </cofactor>
    <text evidence="18">Binds 1 Mg(2+) ion per subunit.</text>
</comment>
<dbReference type="GO" id="GO:0000902">
    <property type="term" value="P:cell morphogenesis"/>
    <property type="evidence" value="ECO:0007669"/>
    <property type="project" value="UniProtKB-UniRule"/>
</dbReference>
<comment type="function">
    <text evidence="17 18">Catalyzes the last two sequential reactions in the de novo biosynthetic pathway for UDP-N-acetylglucosamine (UDP-GlcNAc). The C-terminal domain catalyzes the transfer of acetyl group from acetyl coenzyme A to glucosamine-1-phosphate (GlcN-1-P) to produce N-acetylglucosamine-1-phosphate (GlcNAc-1-P), which is converted into UDP-GlcNAc by the transfer of uridine 5-monophosphate (from uridine 5-triphosphate), a reaction catalyzed by the N-terminal domain.</text>
</comment>
<gene>
    <name evidence="18 20" type="primary">glmU</name>
    <name evidence="20" type="ORF">GXW79_02420</name>
</gene>
<evidence type="ECO:0000256" key="9">
    <source>
        <dbReference type="ARBA" id="ARBA00022842"/>
    </source>
</evidence>
<feature type="binding site" evidence="18">
    <location>
        <position position="165"/>
    </location>
    <ligand>
        <name>UDP-N-acetyl-alpha-D-glucosamine</name>
        <dbReference type="ChEBI" id="CHEBI:57705"/>
    </ligand>
</feature>
<feature type="binding site" evidence="18">
    <location>
        <position position="355"/>
    </location>
    <ligand>
        <name>UDP-N-acetyl-alpha-D-glucosamine</name>
        <dbReference type="ChEBI" id="CHEBI:57705"/>
    </ligand>
</feature>
<feature type="binding site" evidence="18">
    <location>
        <position position="344"/>
    </location>
    <ligand>
        <name>UDP-N-acetyl-alpha-D-glucosamine</name>
        <dbReference type="ChEBI" id="CHEBI:57705"/>
    </ligand>
</feature>
<dbReference type="GO" id="GO:0005737">
    <property type="term" value="C:cytoplasm"/>
    <property type="evidence" value="ECO:0007669"/>
    <property type="project" value="UniProtKB-SubCell"/>
</dbReference>
<keyword evidence="6 18" id="KW-0548">Nucleotidyltransferase</keyword>
<name>A0AAF1JUH9_9PROT</name>
<comment type="pathway">
    <text evidence="18">Bacterial outer membrane biogenesis; LPS lipid A biosynthesis.</text>
</comment>
<dbReference type="InterPro" id="IPR050065">
    <property type="entry name" value="GlmU-like"/>
</dbReference>
<feature type="binding site" evidence="18">
    <location>
        <position position="222"/>
    </location>
    <ligand>
        <name>UDP-N-acetyl-alpha-D-glucosamine</name>
        <dbReference type="ChEBI" id="CHEBI:57705"/>
    </ligand>
</feature>
<protein>
    <recommendedName>
        <fullName evidence="18">Bifunctional protein GlmU</fullName>
    </recommendedName>
    <domain>
        <recommendedName>
            <fullName evidence="18">UDP-N-acetylglucosamine pyrophosphorylase</fullName>
            <ecNumber evidence="18">2.7.7.23</ecNumber>
        </recommendedName>
        <alternativeName>
            <fullName evidence="18">N-acetylglucosamine-1-phosphate uridyltransferase</fullName>
        </alternativeName>
    </domain>
    <domain>
        <recommendedName>
            <fullName evidence="18">Glucosamine-1-phosphate N-acetyltransferase</fullName>
            <ecNumber evidence="18">2.3.1.157</ecNumber>
        </recommendedName>
    </domain>
</protein>
<dbReference type="NCBIfam" id="NF010933">
    <property type="entry name" value="PRK14353.1"/>
    <property type="match status" value="1"/>
</dbReference>
<dbReference type="GO" id="GO:0019134">
    <property type="term" value="F:glucosamine-1-phosphate N-acetyltransferase activity"/>
    <property type="evidence" value="ECO:0007669"/>
    <property type="project" value="UniProtKB-UniRule"/>
</dbReference>
<evidence type="ECO:0000256" key="17">
    <source>
        <dbReference type="ARBA" id="ARBA00049628"/>
    </source>
</evidence>
<keyword evidence="14 18" id="KW-0961">Cell wall biogenesis/degradation</keyword>
<feature type="binding site" evidence="18">
    <location>
        <begin position="364"/>
        <end position="365"/>
    </location>
    <ligand>
        <name>acetyl-CoA</name>
        <dbReference type="ChEBI" id="CHEBI:57288"/>
    </ligand>
</feature>
<evidence type="ECO:0000256" key="5">
    <source>
        <dbReference type="ARBA" id="ARBA00022679"/>
    </source>
</evidence>
<comment type="similarity">
    <text evidence="3 18">In the N-terminal section; belongs to the N-acetylglucosamine-1-phosphate uridyltransferase family.</text>
</comment>
<keyword evidence="21" id="KW-1185">Reference proteome</keyword>
<keyword evidence="5 18" id="KW-0808">Transferase</keyword>
<organism evidence="20 21">
    <name type="scientific">Plastoroseomonas arctica</name>
    <dbReference type="NCBI Taxonomy" id="1509237"/>
    <lineage>
        <taxon>Bacteria</taxon>
        <taxon>Pseudomonadati</taxon>
        <taxon>Pseudomonadota</taxon>
        <taxon>Alphaproteobacteria</taxon>
        <taxon>Acetobacterales</taxon>
        <taxon>Acetobacteraceae</taxon>
        <taxon>Plastoroseomonas</taxon>
    </lineage>
</organism>
<evidence type="ECO:0000256" key="18">
    <source>
        <dbReference type="HAMAP-Rule" id="MF_01631"/>
    </source>
</evidence>
<dbReference type="InterPro" id="IPR011004">
    <property type="entry name" value="Trimer_LpxA-like_sf"/>
</dbReference>
<dbReference type="GO" id="GO:0071555">
    <property type="term" value="P:cell wall organization"/>
    <property type="evidence" value="ECO:0007669"/>
    <property type="project" value="UniProtKB-KW"/>
</dbReference>
<evidence type="ECO:0000256" key="13">
    <source>
        <dbReference type="ARBA" id="ARBA00023315"/>
    </source>
</evidence>
<comment type="pathway">
    <text evidence="18">Nucleotide-sugar biosynthesis; UDP-N-acetyl-alpha-D-glucosamine biosynthesis; UDP-N-acetyl-alpha-D-glucosamine from N-acetyl-alpha-D-glucosamine 1-phosphate: step 1/1.</text>
</comment>
<dbReference type="GO" id="GO:0016020">
    <property type="term" value="C:membrane"/>
    <property type="evidence" value="ECO:0007669"/>
    <property type="project" value="GOC"/>
</dbReference>
<keyword evidence="11 18" id="KW-0573">Peptidoglycan synthesis</keyword>
<evidence type="ECO:0000313" key="20">
    <source>
        <dbReference type="EMBL" id="MBR0653926.1"/>
    </source>
</evidence>
<evidence type="ECO:0000256" key="16">
    <source>
        <dbReference type="ARBA" id="ARBA00048493"/>
    </source>
</evidence>
<proteinExistence type="inferred from homology"/>
<dbReference type="GO" id="GO:0008360">
    <property type="term" value="P:regulation of cell shape"/>
    <property type="evidence" value="ECO:0007669"/>
    <property type="project" value="UniProtKB-KW"/>
</dbReference>
<feature type="binding site" evidence="18">
    <location>
        <position position="150"/>
    </location>
    <ligand>
        <name>UDP-N-acetyl-alpha-D-glucosamine</name>
        <dbReference type="ChEBI" id="CHEBI:57705"/>
    </ligand>
</feature>
<dbReference type="Gene3D" id="3.90.550.10">
    <property type="entry name" value="Spore Coat Polysaccharide Biosynthesis Protein SpsA, Chain A"/>
    <property type="match status" value="1"/>
</dbReference>
<feature type="domain" description="MobA-like NTP transferase" evidence="19">
    <location>
        <begin position="5"/>
        <end position="124"/>
    </location>
</feature>
<evidence type="ECO:0000256" key="7">
    <source>
        <dbReference type="ARBA" id="ARBA00022723"/>
    </source>
</evidence>
<evidence type="ECO:0000256" key="4">
    <source>
        <dbReference type="ARBA" id="ARBA00022490"/>
    </source>
</evidence>
<evidence type="ECO:0000256" key="1">
    <source>
        <dbReference type="ARBA" id="ARBA00004496"/>
    </source>
</evidence>
<dbReference type="PROSITE" id="PS00101">
    <property type="entry name" value="HEXAPEP_TRANSFERASES"/>
    <property type="match status" value="1"/>
</dbReference>
<keyword evidence="12 18" id="KW-0511">Multifunctional enzyme</keyword>
<dbReference type="GO" id="GO:0000287">
    <property type="term" value="F:magnesium ion binding"/>
    <property type="evidence" value="ECO:0007669"/>
    <property type="project" value="UniProtKB-UniRule"/>
</dbReference>
<dbReference type="CDD" id="cd02540">
    <property type="entry name" value="GT2_GlmU_N_bac"/>
    <property type="match status" value="1"/>
</dbReference>
<dbReference type="EC" id="2.7.7.23" evidence="18"/>
<dbReference type="GO" id="GO:0006048">
    <property type="term" value="P:UDP-N-acetylglucosamine biosynthetic process"/>
    <property type="evidence" value="ECO:0007669"/>
    <property type="project" value="InterPro"/>
</dbReference>
<dbReference type="CDD" id="cd03353">
    <property type="entry name" value="LbH_GlmU_C"/>
    <property type="match status" value="1"/>
</dbReference>
<comment type="catalytic activity">
    <reaction evidence="16 18">
        <text>N-acetyl-alpha-D-glucosamine 1-phosphate + UTP + H(+) = UDP-N-acetyl-alpha-D-glucosamine + diphosphate</text>
        <dbReference type="Rhea" id="RHEA:13509"/>
        <dbReference type="ChEBI" id="CHEBI:15378"/>
        <dbReference type="ChEBI" id="CHEBI:33019"/>
        <dbReference type="ChEBI" id="CHEBI:46398"/>
        <dbReference type="ChEBI" id="CHEBI:57705"/>
        <dbReference type="ChEBI" id="CHEBI:57776"/>
        <dbReference type="EC" id="2.7.7.23"/>
    </reaction>
</comment>
<reference evidence="20" key="2">
    <citation type="journal article" date="2021" name="Syst. Appl. Microbiol.">
        <title>Roseomonas hellenica sp. nov., isolated from roots of wild-growing Alkanna tinctoria.</title>
        <authorList>
            <person name="Rat A."/>
            <person name="Naranjo H.D."/>
            <person name="Lebbe L."/>
            <person name="Cnockaert M."/>
            <person name="Krigas N."/>
            <person name="Grigoriadou K."/>
            <person name="Maloupa E."/>
            <person name="Willems A."/>
        </authorList>
    </citation>
    <scope>NUCLEOTIDE SEQUENCE</scope>
    <source>
        <strain evidence="20">LMG 28251</strain>
    </source>
</reference>
<feature type="binding site" evidence="18">
    <location>
        <position position="22"/>
    </location>
    <ligand>
        <name>UDP-N-acetyl-alpha-D-glucosamine</name>
        <dbReference type="ChEBI" id="CHEBI:57705"/>
    </ligand>
</feature>
<accession>A0AAF1JUH9</accession>
<evidence type="ECO:0000256" key="8">
    <source>
        <dbReference type="ARBA" id="ARBA00022737"/>
    </source>
</evidence>
<sequence>MMRAAIILAAGLGTRMVSRQPKALHAIAGRPMLGHLIDACAGLFDRIIVVVGPGMESLSAIAAPHAVVVQQDRLGTGHAAAQAAPLLEDFSGDAAVLYADNPLITRATIERLLAARTDADLALLAMRPADPGRYGRVIADAAGRVQRIVEYADASPAERDEALCNAGVICAAAPDLLRWLGAVRNDNAKGEYYLTDVVGLAVAEGRSAVAVEAPEAELRGINTRAELAEAEAAMQARLRAAAMAAGATLQAPETVFFASDTRLAADVTVGPHVVFGPGVSVGEGSEIRAFSHLEGARIGRDCIIGPYARLRPGTVIEARAHVGNFVELKATTLGEGAKANHLSYLGDASIGAGANIGAGTITCNYDGVAKHRTDIGEGAFIGSNSALVAPVVVGAQALVAAGSTITDDVPANSLAIARSRQSVKPGRGTKSQK</sequence>
<keyword evidence="9 18" id="KW-0460">Magnesium</keyword>
<dbReference type="InterPro" id="IPR001451">
    <property type="entry name" value="Hexapep"/>
</dbReference>
<evidence type="ECO:0000256" key="12">
    <source>
        <dbReference type="ARBA" id="ARBA00023268"/>
    </source>
</evidence>
<reference evidence="20" key="1">
    <citation type="submission" date="2020-01" db="EMBL/GenBank/DDBJ databases">
        <authorList>
            <person name="Rat A."/>
        </authorList>
    </citation>
    <scope>NUCLEOTIDE SEQUENCE</scope>
    <source>
        <strain evidence="20">LMG 28251</strain>
    </source>
</reference>
<comment type="caution">
    <text evidence="20">The sequence shown here is derived from an EMBL/GenBank/DDBJ whole genome shotgun (WGS) entry which is preliminary data.</text>
</comment>
<feature type="binding site" evidence="18">
    <location>
        <position position="135"/>
    </location>
    <ligand>
        <name>UDP-N-acetyl-alpha-D-glucosamine</name>
        <dbReference type="ChEBI" id="CHEBI:57705"/>
    </ligand>
</feature>
<comment type="similarity">
    <text evidence="2 18">In the C-terminal section; belongs to the transferase hexapeptide repeat family.</text>
</comment>
<dbReference type="Pfam" id="PF12804">
    <property type="entry name" value="NTP_transf_3"/>
    <property type="match status" value="1"/>
</dbReference>
<dbReference type="NCBIfam" id="TIGR01173">
    <property type="entry name" value="glmU"/>
    <property type="match status" value="1"/>
</dbReference>
<dbReference type="InterPro" id="IPR025877">
    <property type="entry name" value="MobA-like_NTP_Trfase"/>
</dbReference>
<dbReference type="InterPro" id="IPR005882">
    <property type="entry name" value="Bifunctional_GlmU"/>
</dbReference>
<comment type="subcellular location">
    <subcellularLocation>
        <location evidence="1 18">Cytoplasm</location>
    </subcellularLocation>
</comment>
<dbReference type="RefSeq" id="WP_211872634.1">
    <property type="nucleotide sequence ID" value="NZ_JAAEDH010000002.1"/>
</dbReference>
<feature type="binding site" evidence="18">
    <location>
        <position position="418"/>
    </location>
    <ligand>
        <name>acetyl-CoA</name>
        <dbReference type="ChEBI" id="CHEBI:57288"/>
    </ligand>
</feature>
<keyword evidence="4 18" id="KW-0963">Cytoplasm</keyword>
<comment type="subunit">
    <text evidence="18">Homotrimer.</text>
</comment>
<evidence type="ECO:0000256" key="6">
    <source>
        <dbReference type="ARBA" id="ARBA00022695"/>
    </source>
</evidence>